<evidence type="ECO:0000313" key="2">
    <source>
        <dbReference type="EMBL" id="MED6147241.1"/>
    </source>
</evidence>
<accession>A0ABU6TET0</accession>
<comment type="caution">
    <text evidence="2">The sequence shown here is derived from an EMBL/GenBank/DDBJ whole genome shotgun (WGS) entry which is preliminary data.</text>
</comment>
<dbReference type="Proteomes" id="UP001341840">
    <property type="component" value="Unassembled WGS sequence"/>
</dbReference>
<feature type="compositionally biased region" description="Basic residues" evidence="1">
    <location>
        <begin position="137"/>
        <end position="147"/>
    </location>
</feature>
<keyword evidence="3" id="KW-1185">Reference proteome</keyword>
<feature type="region of interest" description="Disordered" evidence="1">
    <location>
        <begin position="135"/>
        <end position="177"/>
    </location>
</feature>
<evidence type="ECO:0000256" key="1">
    <source>
        <dbReference type="SAM" id="MobiDB-lite"/>
    </source>
</evidence>
<protein>
    <submittedName>
        <fullName evidence="2">Uncharacterized protein</fullName>
    </submittedName>
</protein>
<organism evidence="2 3">
    <name type="scientific">Stylosanthes scabra</name>
    <dbReference type="NCBI Taxonomy" id="79078"/>
    <lineage>
        <taxon>Eukaryota</taxon>
        <taxon>Viridiplantae</taxon>
        <taxon>Streptophyta</taxon>
        <taxon>Embryophyta</taxon>
        <taxon>Tracheophyta</taxon>
        <taxon>Spermatophyta</taxon>
        <taxon>Magnoliopsida</taxon>
        <taxon>eudicotyledons</taxon>
        <taxon>Gunneridae</taxon>
        <taxon>Pentapetalae</taxon>
        <taxon>rosids</taxon>
        <taxon>fabids</taxon>
        <taxon>Fabales</taxon>
        <taxon>Fabaceae</taxon>
        <taxon>Papilionoideae</taxon>
        <taxon>50 kb inversion clade</taxon>
        <taxon>dalbergioids sensu lato</taxon>
        <taxon>Dalbergieae</taxon>
        <taxon>Pterocarpus clade</taxon>
        <taxon>Stylosanthes</taxon>
    </lineage>
</organism>
<evidence type="ECO:0000313" key="3">
    <source>
        <dbReference type="Proteomes" id="UP001341840"/>
    </source>
</evidence>
<reference evidence="2 3" key="1">
    <citation type="journal article" date="2023" name="Plants (Basel)">
        <title>Bridging the Gap: Combining Genomics and Transcriptomics Approaches to Understand Stylosanthes scabra, an Orphan Legume from the Brazilian Caatinga.</title>
        <authorList>
            <person name="Ferreira-Neto J.R.C."/>
            <person name="da Silva M.D."/>
            <person name="Binneck E."/>
            <person name="de Melo N.F."/>
            <person name="da Silva R.H."/>
            <person name="de Melo A.L.T.M."/>
            <person name="Pandolfi V."/>
            <person name="Bustamante F.O."/>
            <person name="Brasileiro-Vidal A.C."/>
            <person name="Benko-Iseppon A.M."/>
        </authorList>
    </citation>
    <scope>NUCLEOTIDE SEQUENCE [LARGE SCALE GENOMIC DNA]</scope>
    <source>
        <tissue evidence="2">Leaves</tissue>
    </source>
</reference>
<proteinExistence type="predicted"/>
<dbReference type="EMBL" id="JASCZI010090860">
    <property type="protein sequence ID" value="MED6147241.1"/>
    <property type="molecule type" value="Genomic_DNA"/>
</dbReference>
<name>A0ABU6TET0_9FABA</name>
<sequence length="177" mass="20867">MELKKNKISNYKAYVKKERVSYVDTIDSSEEFDHENFEVDLAELKKQKLKDRDISLCPRCNDVFDAEVAALFEKERMKMELAHKEEQVRQRHGSCRNESSNLMADPPIQMQWVGESSRTRFPRYNEYPACRNFRGQGRGRGRGHGRFHGQFGQLRGRRRFYSHNDMNRNTKSEASPS</sequence>
<gene>
    <name evidence="2" type="ORF">PIB30_042267</name>
</gene>